<dbReference type="PANTHER" id="PTHR24421:SF61">
    <property type="entry name" value="OXYGEN SENSOR HISTIDINE KINASE NREB"/>
    <property type="match status" value="1"/>
</dbReference>
<evidence type="ECO:0000256" key="4">
    <source>
        <dbReference type="SAM" id="MobiDB-lite"/>
    </source>
</evidence>
<dbReference type="EMBL" id="CP062938">
    <property type="protein sequence ID" value="QOL33147.1"/>
    <property type="molecule type" value="Genomic_DNA"/>
</dbReference>
<dbReference type="OrthoDB" id="3534856at2"/>
<accession>A0A261G9D5</accession>
<feature type="domain" description="Histidine kinase/HSP90-like ATPase" evidence="6">
    <location>
        <begin position="400"/>
        <end position="488"/>
    </location>
</feature>
<name>A0A261G9D5_9BIFI</name>
<dbReference type="AlphaFoldDB" id="A0A261G9D5"/>
<feature type="transmembrane region" description="Helical" evidence="5">
    <location>
        <begin position="215"/>
        <end position="233"/>
    </location>
</feature>
<dbReference type="Proteomes" id="UP000593943">
    <property type="component" value="Chromosome"/>
</dbReference>
<dbReference type="InterPro" id="IPR003594">
    <property type="entry name" value="HATPase_dom"/>
</dbReference>
<sequence length="513" mass="54834">MRRFGARTNRTDHAPRYAGQSYAAPEATVPGTASLGTPPYAASTAATADGRQYHAPYAPTAMAPAKLPLMRPKQGRWLTGVCKGVSLHLGVSVVWVRLAFLVAACLWGTGVVAYLFLWIFTPVGDPVEAARRQAHDATAEAPLSRGNAAFPTGPAHAPDDADTADEDNARSPDAGAQETVVDALRRAPKPALVASAGMVLLMLAVVMSYAHHEELILPLLFGISGLLVAWARYDAREGQMPTMVGGIALIFLAYAAYVINVMYSDWGSDPLSLIAAGLAMLIGVGLAIVPWANAMIRSLAAERAMKEREEERADMTAHLHDGVLQTLALIQLHAKEPDTVFTLARGQERELREWLYQTRSTSDRSVNAGLKQIAAAIEDEHGKPIDVVTVGDARPSAQTDALLDATRQALVNAVTHGGEPVSVYCEAGETQVEVFVRDHGDGFDMDAVPADRLGIRESIIGRVRRRGGTVEVVSRPDWGTEVRMRIPITGDTPHTTAASNPNAGQRQSDPAAA</sequence>
<dbReference type="CDD" id="cd16917">
    <property type="entry name" value="HATPase_UhpB-NarQ-NarX-like"/>
    <property type="match status" value="1"/>
</dbReference>
<dbReference type="KEGG" id="beu:BE0216_04950"/>
<dbReference type="Gene3D" id="3.30.565.10">
    <property type="entry name" value="Histidine kinase-like ATPase, C-terminal domain"/>
    <property type="match status" value="1"/>
</dbReference>
<feature type="transmembrane region" description="Helical" evidence="5">
    <location>
        <begin position="101"/>
        <end position="123"/>
    </location>
</feature>
<keyword evidence="5" id="KW-1133">Transmembrane helix</keyword>
<keyword evidence="3" id="KW-0902">Two-component regulatory system</keyword>
<feature type="transmembrane region" description="Helical" evidence="5">
    <location>
        <begin position="271"/>
        <end position="296"/>
    </location>
</feature>
<evidence type="ECO:0000256" key="2">
    <source>
        <dbReference type="ARBA" id="ARBA00022777"/>
    </source>
</evidence>
<feature type="transmembrane region" description="Helical" evidence="5">
    <location>
        <begin position="191"/>
        <end position="209"/>
    </location>
</feature>
<feature type="transmembrane region" description="Helical" evidence="5">
    <location>
        <begin position="240"/>
        <end position="259"/>
    </location>
</feature>
<evidence type="ECO:0000259" key="6">
    <source>
        <dbReference type="Pfam" id="PF02518"/>
    </source>
</evidence>
<dbReference type="Pfam" id="PF04024">
    <property type="entry name" value="PspC"/>
    <property type="match status" value="1"/>
</dbReference>
<evidence type="ECO:0000313" key="9">
    <source>
        <dbReference type="EMBL" id="QOL33147.1"/>
    </source>
</evidence>
<evidence type="ECO:0000313" key="11">
    <source>
        <dbReference type="Proteomes" id="UP000593943"/>
    </source>
</evidence>
<evidence type="ECO:0000256" key="3">
    <source>
        <dbReference type="ARBA" id="ARBA00023012"/>
    </source>
</evidence>
<feature type="region of interest" description="Disordered" evidence="4">
    <location>
        <begin position="134"/>
        <end position="175"/>
    </location>
</feature>
<reference evidence="8 10" key="1">
    <citation type="journal article" date="2017" name="BMC Genomics">
        <title>Comparative genomic and phylogenomic analyses of the Bifidobacteriaceae family.</title>
        <authorList>
            <person name="Lugli G.A."/>
            <person name="Milani C."/>
            <person name="Turroni F."/>
            <person name="Duranti S."/>
            <person name="Mancabelli L."/>
            <person name="Mangifesta M."/>
            <person name="Ferrario C."/>
            <person name="Modesto M."/>
            <person name="Mattarelli P."/>
            <person name="Jiri K."/>
            <person name="van Sinderen D."/>
            <person name="Ventura M."/>
        </authorList>
    </citation>
    <scope>NUCLEOTIDE SEQUENCE [LARGE SCALE GENOMIC DNA]</scope>
    <source>
        <strain evidence="8 10">DSM 100216</strain>
    </source>
</reference>
<dbReference type="GO" id="GO:0016301">
    <property type="term" value="F:kinase activity"/>
    <property type="evidence" value="ECO:0007669"/>
    <property type="project" value="UniProtKB-KW"/>
</dbReference>
<keyword evidence="11" id="KW-1185">Reference proteome</keyword>
<gene>
    <name evidence="9" type="ORF">BE0216_04950</name>
    <name evidence="8" type="ORF">BEUL_1052</name>
</gene>
<dbReference type="GO" id="GO:0000160">
    <property type="term" value="P:phosphorelay signal transduction system"/>
    <property type="evidence" value="ECO:0007669"/>
    <property type="project" value="UniProtKB-KW"/>
</dbReference>
<dbReference type="Pfam" id="PF02518">
    <property type="entry name" value="HATPase_c"/>
    <property type="match status" value="1"/>
</dbReference>
<feature type="compositionally biased region" description="Polar residues" evidence="4">
    <location>
        <begin position="492"/>
        <end position="513"/>
    </location>
</feature>
<keyword evidence="1" id="KW-0808">Transferase</keyword>
<protein>
    <submittedName>
        <fullName evidence="8">Histidine kinase sensor</fullName>
    </submittedName>
    <submittedName>
        <fullName evidence="9">PspC domain-containing protein</fullName>
    </submittedName>
</protein>
<feature type="region of interest" description="Disordered" evidence="4">
    <location>
        <begin position="487"/>
        <end position="513"/>
    </location>
</feature>
<dbReference type="SUPFAM" id="SSF55874">
    <property type="entry name" value="ATPase domain of HSP90 chaperone/DNA topoisomerase II/histidine kinase"/>
    <property type="match status" value="1"/>
</dbReference>
<keyword evidence="5" id="KW-0472">Membrane</keyword>
<organism evidence="8 10">
    <name type="scientific">Bifidobacterium eulemuris</name>
    <dbReference type="NCBI Taxonomy" id="1765219"/>
    <lineage>
        <taxon>Bacteria</taxon>
        <taxon>Bacillati</taxon>
        <taxon>Actinomycetota</taxon>
        <taxon>Actinomycetes</taxon>
        <taxon>Bifidobacteriales</taxon>
        <taxon>Bifidobacteriaceae</taxon>
        <taxon>Bifidobacterium</taxon>
    </lineage>
</organism>
<dbReference type="PANTHER" id="PTHR24421">
    <property type="entry name" value="NITRATE/NITRITE SENSOR PROTEIN NARX-RELATED"/>
    <property type="match status" value="1"/>
</dbReference>
<dbReference type="InterPro" id="IPR036890">
    <property type="entry name" value="HATPase_C_sf"/>
</dbReference>
<evidence type="ECO:0000313" key="10">
    <source>
        <dbReference type="Proteomes" id="UP000216057"/>
    </source>
</evidence>
<feature type="domain" description="Phage shock protein PspC N-terminal" evidence="7">
    <location>
        <begin position="68"/>
        <end position="123"/>
    </location>
</feature>
<reference evidence="9 11" key="2">
    <citation type="submission" date="2020-10" db="EMBL/GenBank/DDBJ databases">
        <title>Genome sequencing of Bifidobacterium eulemuris_DSMZ_100216.</title>
        <authorList>
            <person name="Kim J."/>
        </authorList>
    </citation>
    <scope>NUCLEOTIDE SEQUENCE [LARGE SCALE GENOMIC DNA]</scope>
    <source>
        <strain evidence="9 11">DSM 100216</strain>
    </source>
</reference>
<evidence type="ECO:0000259" key="7">
    <source>
        <dbReference type="Pfam" id="PF04024"/>
    </source>
</evidence>
<keyword evidence="2 8" id="KW-0418">Kinase</keyword>
<dbReference type="EMBL" id="MWWZ01000006">
    <property type="protein sequence ID" value="OZG68041.1"/>
    <property type="molecule type" value="Genomic_DNA"/>
</dbReference>
<dbReference type="InterPro" id="IPR050482">
    <property type="entry name" value="Sensor_HK_TwoCompSys"/>
</dbReference>
<evidence type="ECO:0000313" key="8">
    <source>
        <dbReference type="EMBL" id="OZG68041.1"/>
    </source>
</evidence>
<dbReference type="Proteomes" id="UP000216057">
    <property type="component" value="Unassembled WGS sequence"/>
</dbReference>
<proteinExistence type="predicted"/>
<evidence type="ECO:0000256" key="1">
    <source>
        <dbReference type="ARBA" id="ARBA00022679"/>
    </source>
</evidence>
<evidence type="ECO:0000256" key="5">
    <source>
        <dbReference type="SAM" id="Phobius"/>
    </source>
</evidence>
<keyword evidence="5" id="KW-0812">Transmembrane</keyword>
<dbReference type="InterPro" id="IPR007168">
    <property type="entry name" value="Phageshock_PspC_N"/>
</dbReference>